<proteinExistence type="predicted"/>
<name>A0ABV4EEJ4_9GAMM</name>
<keyword evidence="3" id="KW-1185">Reference proteome</keyword>
<dbReference type="Proteomes" id="UP001565243">
    <property type="component" value="Unassembled WGS sequence"/>
</dbReference>
<dbReference type="RefSeq" id="WP_369896752.1">
    <property type="nucleotide sequence ID" value="NZ_JBGFFX010000019.1"/>
</dbReference>
<feature type="transmembrane region" description="Helical" evidence="1">
    <location>
        <begin position="114"/>
        <end position="134"/>
    </location>
</feature>
<evidence type="ECO:0000313" key="2">
    <source>
        <dbReference type="EMBL" id="MEY8773147.1"/>
    </source>
</evidence>
<feature type="transmembrane region" description="Helical" evidence="1">
    <location>
        <begin position="146"/>
        <end position="168"/>
    </location>
</feature>
<gene>
    <name evidence="2" type="ORF">AB6T85_22345</name>
</gene>
<evidence type="ECO:0000256" key="1">
    <source>
        <dbReference type="SAM" id="Phobius"/>
    </source>
</evidence>
<sequence length="215" mass="24127">MTDEKITGEKDKHQPGKLKKSVDAITGVNDLPQGRAKRTIYYLTGVSDIYFIIASVKQTFGLLSQRASFVKNQIKNLEGPPVDSQANQPFDDVLKRGNKTINELLLTVTRQKKYWLTCFFVLALMLIFLTSGYARLIANGAPNVTFLKATLTVGVLFAAGMFTFIKALSCEFVGWQLRNRAHSESECGTFRFFLNDNGIRSTFYFSQAGQERGEK</sequence>
<comment type="caution">
    <text evidence="2">The sequence shown here is derived from an EMBL/GenBank/DDBJ whole genome shotgun (WGS) entry which is preliminary data.</text>
</comment>
<keyword evidence="1" id="KW-0812">Transmembrane</keyword>
<organism evidence="2 3">
    <name type="scientific">Erwinia aeris</name>
    <dbReference type="NCBI Taxonomy" id="3239803"/>
    <lineage>
        <taxon>Bacteria</taxon>
        <taxon>Pseudomonadati</taxon>
        <taxon>Pseudomonadota</taxon>
        <taxon>Gammaproteobacteria</taxon>
        <taxon>Enterobacterales</taxon>
        <taxon>Erwiniaceae</taxon>
        <taxon>Erwinia</taxon>
    </lineage>
</organism>
<accession>A0ABV4EEJ4</accession>
<protein>
    <submittedName>
        <fullName evidence="2">TraX-like protein</fullName>
    </submittedName>
</protein>
<reference evidence="2 3" key="1">
    <citation type="submission" date="2024-07" db="EMBL/GenBank/DDBJ databases">
        <authorList>
            <person name="Hebao G."/>
        </authorList>
    </citation>
    <scope>NUCLEOTIDE SEQUENCE [LARGE SCALE GENOMIC DNA]</scope>
    <source>
        <strain evidence="2 3">ACCC 02193</strain>
    </source>
</reference>
<evidence type="ECO:0000313" key="3">
    <source>
        <dbReference type="Proteomes" id="UP001565243"/>
    </source>
</evidence>
<dbReference type="EMBL" id="JBGFFX010000019">
    <property type="protein sequence ID" value="MEY8773147.1"/>
    <property type="molecule type" value="Genomic_DNA"/>
</dbReference>
<keyword evidence="1" id="KW-1133">Transmembrane helix</keyword>
<keyword evidence="1" id="KW-0472">Membrane</keyword>